<reference evidence="1" key="1">
    <citation type="submission" date="2023-12" db="EMBL/GenBank/DDBJ databases">
        <title>Genome assembly of Anisodus tanguticus.</title>
        <authorList>
            <person name="Wang Y.-J."/>
        </authorList>
    </citation>
    <scope>NUCLEOTIDE SEQUENCE</scope>
    <source>
        <strain evidence="1">KB-2021</strain>
        <tissue evidence="1">Leaf</tissue>
    </source>
</reference>
<name>A0AAE1RSR3_9SOLA</name>
<sequence length="145" mass="16855">MSYDDTFYRVMQFHLRNWGDEFDRNYCHLVIRDMISTLRELVEDESNKGRQNLKVFIVVSLAADRFLEESTSSFNDGMVPASKSSIMELPERREIDEDHQCMDDDDCEVMSSSRRNNLMQKCKVRLRTLDPCAPALPGIPRIAEA</sequence>
<dbReference type="Proteomes" id="UP001291623">
    <property type="component" value="Unassembled WGS sequence"/>
</dbReference>
<gene>
    <name evidence="1" type="ORF">RND71_022565</name>
</gene>
<comment type="caution">
    <text evidence="1">The sequence shown here is derived from an EMBL/GenBank/DDBJ whole genome shotgun (WGS) entry which is preliminary data.</text>
</comment>
<dbReference type="AlphaFoldDB" id="A0AAE1RSR3"/>
<dbReference type="EMBL" id="JAVYJV010000012">
    <property type="protein sequence ID" value="KAK4356955.1"/>
    <property type="molecule type" value="Genomic_DNA"/>
</dbReference>
<proteinExistence type="predicted"/>
<accession>A0AAE1RSR3</accession>
<keyword evidence="2" id="KW-1185">Reference proteome</keyword>
<organism evidence="1 2">
    <name type="scientific">Anisodus tanguticus</name>
    <dbReference type="NCBI Taxonomy" id="243964"/>
    <lineage>
        <taxon>Eukaryota</taxon>
        <taxon>Viridiplantae</taxon>
        <taxon>Streptophyta</taxon>
        <taxon>Embryophyta</taxon>
        <taxon>Tracheophyta</taxon>
        <taxon>Spermatophyta</taxon>
        <taxon>Magnoliopsida</taxon>
        <taxon>eudicotyledons</taxon>
        <taxon>Gunneridae</taxon>
        <taxon>Pentapetalae</taxon>
        <taxon>asterids</taxon>
        <taxon>lamiids</taxon>
        <taxon>Solanales</taxon>
        <taxon>Solanaceae</taxon>
        <taxon>Solanoideae</taxon>
        <taxon>Hyoscyameae</taxon>
        <taxon>Anisodus</taxon>
    </lineage>
</organism>
<protein>
    <submittedName>
        <fullName evidence="1">Uncharacterized protein</fullName>
    </submittedName>
</protein>
<evidence type="ECO:0000313" key="1">
    <source>
        <dbReference type="EMBL" id="KAK4356955.1"/>
    </source>
</evidence>
<evidence type="ECO:0000313" key="2">
    <source>
        <dbReference type="Proteomes" id="UP001291623"/>
    </source>
</evidence>